<evidence type="ECO:0000313" key="3">
    <source>
        <dbReference type="Proteomes" id="UP000762676"/>
    </source>
</evidence>
<feature type="region of interest" description="Disordered" evidence="1">
    <location>
        <begin position="1"/>
        <end position="43"/>
    </location>
</feature>
<evidence type="ECO:0000256" key="1">
    <source>
        <dbReference type="SAM" id="MobiDB-lite"/>
    </source>
</evidence>
<proteinExistence type="predicted"/>
<gene>
    <name evidence="2" type="ORF">ElyMa_006253900</name>
</gene>
<dbReference type="Proteomes" id="UP000762676">
    <property type="component" value="Unassembled WGS sequence"/>
</dbReference>
<evidence type="ECO:0000313" key="2">
    <source>
        <dbReference type="EMBL" id="GFR94620.1"/>
    </source>
</evidence>
<comment type="caution">
    <text evidence="2">The sequence shown here is derived from an EMBL/GenBank/DDBJ whole genome shotgun (WGS) entry which is preliminary data.</text>
</comment>
<reference evidence="2 3" key="1">
    <citation type="journal article" date="2021" name="Elife">
        <title>Chloroplast acquisition without the gene transfer in kleptoplastic sea slugs, Plakobranchus ocellatus.</title>
        <authorList>
            <person name="Maeda T."/>
            <person name="Takahashi S."/>
            <person name="Yoshida T."/>
            <person name="Shimamura S."/>
            <person name="Takaki Y."/>
            <person name="Nagai Y."/>
            <person name="Toyoda A."/>
            <person name="Suzuki Y."/>
            <person name="Arimoto A."/>
            <person name="Ishii H."/>
            <person name="Satoh N."/>
            <person name="Nishiyama T."/>
            <person name="Hasebe M."/>
            <person name="Maruyama T."/>
            <person name="Minagawa J."/>
            <person name="Obokata J."/>
            <person name="Shigenobu S."/>
        </authorList>
    </citation>
    <scope>NUCLEOTIDE SEQUENCE [LARGE SCALE GENOMIC DNA]</scope>
</reference>
<protein>
    <submittedName>
        <fullName evidence="2">Uncharacterized protein</fullName>
    </submittedName>
</protein>
<keyword evidence="3" id="KW-1185">Reference proteome</keyword>
<accession>A0AAV4HCR4</accession>
<dbReference type="EMBL" id="BMAT01012562">
    <property type="protein sequence ID" value="GFR94620.1"/>
    <property type="molecule type" value="Genomic_DNA"/>
</dbReference>
<sequence>MKETEFTDSRTPAKPPIDQLERGHQAGEGSPGLDNQPDREGLGWGQLSSLVATVIKSLSAVAASRYPIYSSPSHHRLGSGTREQENQGHKTTRNPDTRTPESQKNQARVRSDQAWPPG</sequence>
<feature type="region of interest" description="Disordered" evidence="1">
    <location>
        <begin position="69"/>
        <end position="118"/>
    </location>
</feature>
<feature type="compositionally biased region" description="Basic and acidic residues" evidence="1">
    <location>
        <begin position="82"/>
        <end position="101"/>
    </location>
</feature>
<organism evidence="2 3">
    <name type="scientific">Elysia marginata</name>
    <dbReference type="NCBI Taxonomy" id="1093978"/>
    <lineage>
        <taxon>Eukaryota</taxon>
        <taxon>Metazoa</taxon>
        <taxon>Spiralia</taxon>
        <taxon>Lophotrochozoa</taxon>
        <taxon>Mollusca</taxon>
        <taxon>Gastropoda</taxon>
        <taxon>Heterobranchia</taxon>
        <taxon>Euthyneura</taxon>
        <taxon>Panpulmonata</taxon>
        <taxon>Sacoglossa</taxon>
        <taxon>Placobranchoidea</taxon>
        <taxon>Plakobranchidae</taxon>
        <taxon>Elysia</taxon>
    </lineage>
</organism>
<dbReference type="AlphaFoldDB" id="A0AAV4HCR4"/>
<name>A0AAV4HCR4_9GAST</name>